<dbReference type="WBParaSite" id="Pan_g5207.t1">
    <property type="protein sequence ID" value="Pan_g5207.t1"/>
    <property type="gene ID" value="Pan_g5207"/>
</dbReference>
<protein>
    <submittedName>
        <fullName evidence="2">DAN domain-containing protein</fullName>
    </submittedName>
</protein>
<dbReference type="Proteomes" id="UP000492821">
    <property type="component" value="Unassembled WGS sequence"/>
</dbReference>
<keyword evidence="1" id="KW-1185">Reference proteome</keyword>
<reference evidence="2" key="2">
    <citation type="submission" date="2020-10" db="UniProtKB">
        <authorList>
            <consortium name="WormBaseParasite"/>
        </authorList>
    </citation>
    <scope>IDENTIFICATION</scope>
</reference>
<reference evidence="1" key="1">
    <citation type="journal article" date="2013" name="Genetics">
        <title>The draft genome and transcriptome of Panagrellus redivivus are shaped by the harsh demands of a free-living lifestyle.</title>
        <authorList>
            <person name="Srinivasan J."/>
            <person name="Dillman A.R."/>
            <person name="Macchietto M.G."/>
            <person name="Heikkinen L."/>
            <person name="Lakso M."/>
            <person name="Fracchia K.M."/>
            <person name="Antoshechkin I."/>
            <person name="Mortazavi A."/>
            <person name="Wong G."/>
            <person name="Sternberg P.W."/>
        </authorList>
    </citation>
    <scope>NUCLEOTIDE SEQUENCE [LARGE SCALE GENOMIC DNA]</scope>
    <source>
        <strain evidence="1">MT8872</strain>
    </source>
</reference>
<evidence type="ECO:0000313" key="2">
    <source>
        <dbReference type="WBParaSite" id="Pan_g5207.t1"/>
    </source>
</evidence>
<dbReference type="AlphaFoldDB" id="A0A7E4VYI3"/>
<organism evidence="1 2">
    <name type="scientific">Panagrellus redivivus</name>
    <name type="common">Microworm</name>
    <dbReference type="NCBI Taxonomy" id="6233"/>
    <lineage>
        <taxon>Eukaryota</taxon>
        <taxon>Metazoa</taxon>
        <taxon>Ecdysozoa</taxon>
        <taxon>Nematoda</taxon>
        <taxon>Chromadorea</taxon>
        <taxon>Rhabditida</taxon>
        <taxon>Tylenchina</taxon>
        <taxon>Panagrolaimomorpha</taxon>
        <taxon>Panagrolaimoidea</taxon>
        <taxon>Panagrolaimidae</taxon>
        <taxon>Panagrellus</taxon>
    </lineage>
</organism>
<proteinExistence type="predicted"/>
<accession>A0A7E4VYI3</accession>
<sequence>MRATQAARIAKQKQVRALLQIKEACEAGIFTQMRSNHCVPACKNTVSRIIVTRTNVCHSSCSNREQKQVRALLQIKEACKAGTFTVNESGRIVAAL</sequence>
<evidence type="ECO:0000313" key="1">
    <source>
        <dbReference type="Proteomes" id="UP000492821"/>
    </source>
</evidence>
<name>A0A7E4VYI3_PANRE</name>